<name>A0ABT2VSW4_9FLAO</name>
<organism evidence="1 2">
    <name type="scientific">Chryseobacterium gilvum</name>
    <dbReference type="NCBI Taxonomy" id="2976534"/>
    <lineage>
        <taxon>Bacteria</taxon>
        <taxon>Pseudomonadati</taxon>
        <taxon>Bacteroidota</taxon>
        <taxon>Flavobacteriia</taxon>
        <taxon>Flavobacteriales</taxon>
        <taxon>Weeksellaceae</taxon>
        <taxon>Chryseobacterium group</taxon>
        <taxon>Chryseobacterium</taxon>
    </lineage>
</organism>
<keyword evidence="2" id="KW-1185">Reference proteome</keyword>
<accession>A0ABT2VSW4</accession>
<sequence length="229" mass="26721">MNKLIIIITTFFLIGCNGQDKNDLKNKNMKTANFDIAQFDKDRETVYDGEKIVSGSVTDTVKEGTRIRALFDEGYTENVEPENSFFGVYKEYYKSGVVKKLRTKNLVSYIEGFAPWGMEYEYDKNGKLINETDNEKLYQNVKVNPDRLFQILDEKNIFKINNPAKHRLSIWFHDKSVKSKEMVWNKLKYADGENPFWEVVKDLRTHDEEPVNEKVYKIDAVTGTVSEIK</sequence>
<evidence type="ECO:0008006" key="3">
    <source>
        <dbReference type="Google" id="ProtNLM"/>
    </source>
</evidence>
<protein>
    <recommendedName>
        <fullName evidence="3">Antitoxin component YwqK of the YwqJK toxin-antitoxin module</fullName>
    </recommendedName>
</protein>
<evidence type="ECO:0000313" key="1">
    <source>
        <dbReference type="EMBL" id="MCU7613062.1"/>
    </source>
</evidence>
<dbReference type="RefSeq" id="WP_262988912.1">
    <property type="nucleotide sequence ID" value="NZ_JAOTEN010000001.1"/>
</dbReference>
<dbReference type="Proteomes" id="UP001208114">
    <property type="component" value="Unassembled WGS sequence"/>
</dbReference>
<dbReference type="PROSITE" id="PS51257">
    <property type="entry name" value="PROKAR_LIPOPROTEIN"/>
    <property type="match status" value="1"/>
</dbReference>
<dbReference type="EMBL" id="JAOTEN010000001">
    <property type="protein sequence ID" value="MCU7613062.1"/>
    <property type="molecule type" value="Genomic_DNA"/>
</dbReference>
<evidence type="ECO:0000313" key="2">
    <source>
        <dbReference type="Proteomes" id="UP001208114"/>
    </source>
</evidence>
<comment type="caution">
    <text evidence="1">The sequence shown here is derived from an EMBL/GenBank/DDBJ whole genome shotgun (WGS) entry which is preliminary data.</text>
</comment>
<proteinExistence type="predicted"/>
<gene>
    <name evidence="1" type="ORF">N0B16_01285</name>
</gene>
<reference evidence="2" key="1">
    <citation type="submission" date="2023-07" db="EMBL/GenBank/DDBJ databases">
        <title>Chryseobacterium sp. GMJ5 Genome sequencing and assembly.</title>
        <authorList>
            <person name="Jung Y."/>
        </authorList>
    </citation>
    <scope>NUCLEOTIDE SEQUENCE [LARGE SCALE GENOMIC DNA]</scope>
    <source>
        <strain evidence="2">GMJ5</strain>
    </source>
</reference>